<gene>
    <name evidence="5" type="ORF">SAMN05216289_101216</name>
</gene>
<evidence type="ECO:0000256" key="1">
    <source>
        <dbReference type="ARBA" id="ARBA00007734"/>
    </source>
</evidence>
<feature type="chain" id="PRO_5011612965" evidence="3">
    <location>
        <begin position="30"/>
        <end position="318"/>
    </location>
</feature>
<dbReference type="GO" id="GO:0000270">
    <property type="term" value="P:peptidoglycan metabolic process"/>
    <property type="evidence" value="ECO:0007669"/>
    <property type="project" value="InterPro"/>
</dbReference>
<dbReference type="GO" id="GO:0008933">
    <property type="term" value="F:peptidoglycan lytic transglycosylase activity"/>
    <property type="evidence" value="ECO:0007669"/>
    <property type="project" value="InterPro"/>
</dbReference>
<comment type="similarity">
    <text evidence="1">Belongs to the transglycosylase Slt family.</text>
</comment>
<accession>A0A1I4V8N4</accession>
<dbReference type="Proteomes" id="UP000198575">
    <property type="component" value="Unassembled WGS sequence"/>
</dbReference>
<feature type="domain" description="Transglycosylase SLT" evidence="4">
    <location>
        <begin position="199"/>
        <end position="292"/>
    </location>
</feature>
<dbReference type="OrthoDB" id="9815002at2"/>
<feature type="compositionally biased region" description="Basic and acidic residues" evidence="2">
    <location>
        <begin position="74"/>
        <end position="84"/>
    </location>
</feature>
<keyword evidence="3" id="KW-0732">Signal</keyword>
<dbReference type="InterPro" id="IPR000189">
    <property type="entry name" value="Transglyc_AS"/>
</dbReference>
<dbReference type="InterPro" id="IPR023346">
    <property type="entry name" value="Lysozyme-like_dom_sf"/>
</dbReference>
<dbReference type="CDD" id="cd00254">
    <property type="entry name" value="LT-like"/>
    <property type="match status" value="1"/>
</dbReference>
<feature type="signal peptide" evidence="3">
    <location>
        <begin position="1"/>
        <end position="29"/>
    </location>
</feature>
<dbReference type="STRING" id="578942.SAMN05216289_101216"/>
<feature type="region of interest" description="Disordered" evidence="2">
    <location>
        <begin position="64"/>
        <end position="84"/>
    </location>
</feature>
<dbReference type="PROSITE" id="PS00922">
    <property type="entry name" value="TRANSGLYCOSYLASE"/>
    <property type="match status" value="1"/>
</dbReference>
<dbReference type="Pfam" id="PF01464">
    <property type="entry name" value="SLT"/>
    <property type="match status" value="1"/>
</dbReference>
<dbReference type="InterPro" id="IPR008258">
    <property type="entry name" value="Transglycosylase_SLT_dom_1"/>
</dbReference>
<dbReference type="PANTHER" id="PTHR37423">
    <property type="entry name" value="SOLUBLE LYTIC MUREIN TRANSGLYCOSYLASE-RELATED"/>
    <property type="match status" value="1"/>
</dbReference>
<reference evidence="5 6" key="1">
    <citation type="submission" date="2016-10" db="EMBL/GenBank/DDBJ databases">
        <authorList>
            <person name="de Groot N.N."/>
        </authorList>
    </citation>
    <scope>NUCLEOTIDE SEQUENCE [LARGE SCALE GENOMIC DNA]</scope>
    <source>
        <strain evidence="5 6">CGMCC 1.7659</strain>
    </source>
</reference>
<sequence>MTNMLQVPENSVFGLLAALLMLVATNAAADTLYKCEGPGGSVAYTNKSASFTACKAIGRYQAGKPAPTSAQARRKVDYQERPDVRAASSGVASTAAIAPAPARVPRIEPPANGPAPADNKVMTSATTASLAPRVLRGAVYRVERSSGVTEYTNVRPRDGRFAVLFTYISTCVACDLHSTINFARTALNLDAYRDEVAVAAAESGVDESLLRAVIHAESAFNPMALSSKGAQGLMQLMPGTATDLGVDDAFDAAQNIRGGAQYLARMLKNFNGDERLATAAYNAGPAAVQKYADVPPYAETQVYVERVATLRDRYRKAL</sequence>
<name>A0A1I4V8N4_9GAMM</name>
<proteinExistence type="inferred from homology"/>
<evidence type="ECO:0000256" key="3">
    <source>
        <dbReference type="SAM" id="SignalP"/>
    </source>
</evidence>
<dbReference type="AlphaFoldDB" id="A0A1I4V8N4"/>
<protein>
    <submittedName>
        <fullName evidence="5">Transglycosylase SLT domain-containing protein</fullName>
    </submittedName>
</protein>
<organism evidence="5 6">
    <name type="scientific">Dokdonella immobilis</name>
    <dbReference type="NCBI Taxonomy" id="578942"/>
    <lineage>
        <taxon>Bacteria</taxon>
        <taxon>Pseudomonadati</taxon>
        <taxon>Pseudomonadota</taxon>
        <taxon>Gammaproteobacteria</taxon>
        <taxon>Lysobacterales</taxon>
        <taxon>Rhodanobacteraceae</taxon>
        <taxon>Dokdonella</taxon>
    </lineage>
</organism>
<dbReference type="Gene3D" id="1.10.530.10">
    <property type="match status" value="1"/>
</dbReference>
<dbReference type="PANTHER" id="PTHR37423:SF2">
    <property type="entry name" value="MEMBRANE-BOUND LYTIC MUREIN TRANSGLYCOSYLASE C"/>
    <property type="match status" value="1"/>
</dbReference>
<dbReference type="GO" id="GO:0016020">
    <property type="term" value="C:membrane"/>
    <property type="evidence" value="ECO:0007669"/>
    <property type="project" value="InterPro"/>
</dbReference>
<evidence type="ECO:0000313" key="6">
    <source>
        <dbReference type="Proteomes" id="UP000198575"/>
    </source>
</evidence>
<evidence type="ECO:0000313" key="5">
    <source>
        <dbReference type="EMBL" id="SFM97518.1"/>
    </source>
</evidence>
<keyword evidence="6" id="KW-1185">Reference proteome</keyword>
<evidence type="ECO:0000259" key="4">
    <source>
        <dbReference type="Pfam" id="PF01464"/>
    </source>
</evidence>
<dbReference type="SUPFAM" id="SSF53955">
    <property type="entry name" value="Lysozyme-like"/>
    <property type="match status" value="1"/>
</dbReference>
<dbReference type="EMBL" id="FOVF01000001">
    <property type="protein sequence ID" value="SFM97518.1"/>
    <property type="molecule type" value="Genomic_DNA"/>
</dbReference>
<evidence type="ECO:0000256" key="2">
    <source>
        <dbReference type="SAM" id="MobiDB-lite"/>
    </source>
</evidence>